<sequence length="179" mass="18571">MAGFPDMNSAILFGEGAWVLAVTGKSCCSPRGALAFPLSIASWLQCSSLSPGAPILRPTGSDFPSSTPGLSAFLGQILDMNLQETPPWALGLQLDLCGHCCGMLALSWIPQVSRPGTGSPGSCFLDREGHAAKSQIGAFPRQDGWSKAALSPAPDNEPRALCLGTLMLVSTEPSQGLSI</sequence>
<dbReference type="EMBL" id="KN123341">
    <property type="protein sequence ID" value="KFO25659.1"/>
    <property type="molecule type" value="Genomic_DNA"/>
</dbReference>
<evidence type="ECO:0000313" key="1">
    <source>
        <dbReference type="EMBL" id="KFO25659.1"/>
    </source>
</evidence>
<dbReference type="Proteomes" id="UP000028990">
    <property type="component" value="Unassembled WGS sequence"/>
</dbReference>
<reference evidence="1 2" key="1">
    <citation type="submission" date="2013-11" db="EMBL/GenBank/DDBJ databases">
        <title>The Damaraland mole rat (Fukomys damarensis) genome and evolution of African mole rats.</title>
        <authorList>
            <person name="Gladyshev V.N."/>
            <person name="Fang X."/>
        </authorList>
    </citation>
    <scope>NUCLEOTIDE SEQUENCE [LARGE SCALE GENOMIC DNA]</scope>
    <source>
        <tissue evidence="1">Liver</tissue>
    </source>
</reference>
<proteinExistence type="predicted"/>
<name>A0A091D0P6_FUKDA</name>
<evidence type="ECO:0000313" key="2">
    <source>
        <dbReference type="Proteomes" id="UP000028990"/>
    </source>
</evidence>
<keyword evidence="2" id="KW-1185">Reference proteome</keyword>
<dbReference type="AlphaFoldDB" id="A0A091D0P6"/>
<accession>A0A091D0P6</accession>
<organism evidence="1 2">
    <name type="scientific">Fukomys damarensis</name>
    <name type="common">Damaraland mole rat</name>
    <name type="synonym">Cryptomys damarensis</name>
    <dbReference type="NCBI Taxonomy" id="885580"/>
    <lineage>
        <taxon>Eukaryota</taxon>
        <taxon>Metazoa</taxon>
        <taxon>Chordata</taxon>
        <taxon>Craniata</taxon>
        <taxon>Vertebrata</taxon>
        <taxon>Euteleostomi</taxon>
        <taxon>Mammalia</taxon>
        <taxon>Eutheria</taxon>
        <taxon>Euarchontoglires</taxon>
        <taxon>Glires</taxon>
        <taxon>Rodentia</taxon>
        <taxon>Hystricomorpha</taxon>
        <taxon>Bathyergidae</taxon>
        <taxon>Fukomys</taxon>
    </lineage>
</organism>
<gene>
    <name evidence="1" type="ORF">H920_12943</name>
</gene>
<protein>
    <submittedName>
        <fullName evidence="1">Uncharacterized protein</fullName>
    </submittedName>
</protein>